<evidence type="ECO:0000313" key="2">
    <source>
        <dbReference type="Proteomes" id="UP000503462"/>
    </source>
</evidence>
<dbReference type="EMBL" id="CP051143">
    <property type="protein sequence ID" value="QIX02360.1"/>
    <property type="molecule type" value="Genomic_DNA"/>
</dbReference>
<gene>
    <name evidence="1" type="ORF">AMS68_007877</name>
</gene>
<proteinExistence type="predicted"/>
<reference evidence="1 2" key="1">
    <citation type="journal article" date="2016" name="Sci. Rep.">
        <title>Peltaster fructicola genome reveals evolution from an invasive phytopathogen to an ectophytic parasite.</title>
        <authorList>
            <person name="Xu C."/>
            <person name="Chen H."/>
            <person name="Gleason M.L."/>
            <person name="Xu J.R."/>
            <person name="Liu H."/>
            <person name="Zhang R."/>
            <person name="Sun G."/>
        </authorList>
    </citation>
    <scope>NUCLEOTIDE SEQUENCE [LARGE SCALE GENOMIC DNA]</scope>
    <source>
        <strain evidence="1 2">LNHT1506</strain>
    </source>
</reference>
<protein>
    <submittedName>
        <fullName evidence="1">Uncharacterized protein</fullName>
    </submittedName>
</protein>
<evidence type="ECO:0000313" key="1">
    <source>
        <dbReference type="EMBL" id="QIX02360.1"/>
    </source>
</evidence>
<sequence>MRNSATLHSLVDEVKVRARRSSASASIITNFTRRTSSRTSTSYCWHAVYAYGLYLDLAGFFGRVLRESPALGTNSAALCVALEAFVSSQINDELAYMSSRLSEGV</sequence>
<dbReference type="AlphaFoldDB" id="A0A6H0Y6X6"/>
<keyword evidence="2" id="KW-1185">Reference proteome</keyword>
<dbReference type="Proteomes" id="UP000503462">
    <property type="component" value="Chromosome 5"/>
</dbReference>
<name>A0A6H0Y6X6_9PEZI</name>
<accession>A0A6H0Y6X6</accession>
<organism evidence="1 2">
    <name type="scientific">Peltaster fructicola</name>
    <dbReference type="NCBI Taxonomy" id="286661"/>
    <lineage>
        <taxon>Eukaryota</taxon>
        <taxon>Fungi</taxon>
        <taxon>Dikarya</taxon>
        <taxon>Ascomycota</taxon>
        <taxon>Pezizomycotina</taxon>
        <taxon>Dothideomycetes</taxon>
        <taxon>Dothideomycetes incertae sedis</taxon>
        <taxon>Peltaster</taxon>
    </lineage>
</organism>